<dbReference type="PROSITE" id="PS00028">
    <property type="entry name" value="ZINC_FINGER_C2H2_1"/>
    <property type="match status" value="6"/>
</dbReference>
<dbReference type="Gene3D" id="3.30.160.60">
    <property type="entry name" value="Classic Zinc Finger"/>
    <property type="match status" value="5"/>
</dbReference>
<dbReference type="GeneTree" id="ENSGT00940000162287"/>
<keyword evidence="2" id="KW-0479">Metal-binding</keyword>
<dbReference type="OMA" id="FKRWREL"/>
<dbReference type="GeneID" id="115557826"/>
<evidence type="ECO:0000256" key="8">
    <source>
        <dbReference type="SAM" id="MobiDB-lite"/>
    </source>
</evidence>
<dbReference type="RefSeq" id="XP_030231790.1">
    <property type="nucleotide sequence ID" value="XM_030375930.1"/>
</dbReference>
<feature type="domain" description="C2H2-type" evidence="9">
    <location>
        <begin position="240"/>
        <end position="267"/>
    </location>
</feature>
<evidence type="ECO:0000256" key="4">
    <source>
        <dbReference type="ARBA" id="ARBA00022771"/>
    </source>
</evidence>
<evidence type="ECO:0000256" key="3">
    <source>
        <dbReference type="ARBA" id="ARBA00022737"/>
    </source>
</evidence>
<reference evidence="10" key="1">
    <citation type="submission" date="2025-08" db="UniProtKB">
        <authorList>
            <consortium name="Ensembl"/>
        </authorList>
    </citation>
    <scope>IDENTIFICATION</scope>
</reference>
<feature type="domain" description="C2H2-type" evidence="9">
    <location>
        <begin position="353"/>
        <end position="380"/>
    </location>
</feature>
<feature type="region of interest" description="Disordered" evidence="8">
    <location>
        <begin position="144"/>
        <end position="179"/>
    </location>
</feature>
<dbReference type="Proteomes" id="UP000694546">
    <property type="component" value="Chromosome 13"/>
</dbReference>
<dbReference type="InterPro" id="IPR036236">
    <property type="entry name" value="Znf_C2H2_sf"/>
</dbReference>
<feature type="domain" description="C2H2-type" evidence="9">
    <location>
        <begin position="325"/>
        <end position="352"/>
    </location>
</feature>
<reference evidence="10" key="2">
    <citation type="submission" date="2025-09" db="UniProtKB">
        <authorList>
            <consortium name="Ensembl"/>
        </authorList>
    </citation>
    <scope>IDENTIFICATION</scope>
</reference>
<name>A0A8C4ZZ02_GADMO</name>
<feature type="compositionally biased region" description="Basic residues" evidence="8">
    <location>
        <begin position="575"/>
        <end position="587"/>
    </location>
</feature>
<gene>
    <name evidence="10" type="primary">LOC115557826</name>
</gene>
<dbReference type="GO" id="GO:0010468">
    <property type="term" value="P:regulation of gene expression"/>
    <property type="evidence" value="ECO:0007669"/>
    <property type="project" value="TreeGrafter"/>
</dbReference>
<dbReference type="Pfam" id="PF00096">
    <property type="entry name" value="zf-C2H2"/>
    <property type="match status" value="2"/>
</dbReference>
<dbReference type="PANTHER" id="PTHR16515:SF49">
    <property type="entry name" value="GASTRULA ZINC FINGER PROTEIN XLCGF49.1-LIKE-RELATED"/>
    <property type="match status" value="1"/>
</dbReference>
<feature type="compositionally biased region" description="Basic and acidic residues" evidence="8">
    <location>
        <begin position="514"/>
        <end position="531"/>
    </location>
</feature>
<dbReference type="AlphaFoldDB" id="A0A8C4ZZ02"/>
<feature type="region of interest" description="Disordered" evidence="8">
    <location>
        <begin position="434"/>
        <end position="480"/>
    </location>
</feature>
<keyword evidence="4 7" id="KW-0863">Zinc-finger</keyword>
<evidence type="ECO:0000256" key="1">
    <source>
        <dbReference type="ARBA" id="ARBA00004123"/>
    </source>
</evidence>
<evidence type="ECO:0000313" key="11">
    <source>
        <dbReference type="Proteomes" id="UP000694546"/>
    </source>
</evidence>
<dbReference type="OrthoDB" id="8634051at2759"/>
<proteinExistence type="predicted"/>
<evidence type="ECO:0000256" key="6">
    <source>
        <dbReference type="ARBA" id="ARBA00023242"/>
    </source>
</evidence>
<feature type="compositionally biased region" description="Basic residues" evidence="8">
    <location>
        <begin position="460"/>
        <end position="478"/>
    </location>
</feature>
<dbReference type="GO" id="GO:0008270">
    <property type="term" value="F:zinc ion binding"/>
    <property type="evidence" value="ECO:0007669"/>
    <property type="project" value="UniProtKB-KW"/>
</dbReference>
<dbReference type="InterPro" id="IPR050331">
    <property type="entry name" value="Zinc_finger"/>
</dbReference>
<keyword evidence="5" id="KW-0862">Zinc</keyword>
<evidence type="ECO:0000256" key="7">
    <source>
        <dbReference type="PROSITE-ProRule" id="PRU00042"/>
    </source>
</evidence>
<evidence type="ECO:0000259" key="9">
    <source>
        <dbReference type="PROSITE" id="PS50157"/>
    </source>
</evidence>
<organism evidence="10 11">
    <name type="scientific">Gadus morhua</name>
    <name type="common">Atlantic cod</name>
    <dbReference type="NCBI Taxonomy" id="8049"/>
    <lineage>
        <taxon>Eukaryota</taxon>
        <taxon>Metazoa</taxon>
        <taxon>Chordata</taxon>
        <taxon>Craniata</taxon>
        <taxon>Vertebrata</taxon>
        <taxon>Euteleostomi</taxon>
        <taxon>Actinopterygii</taxon>
        <taxon>Neopterygii</taxon>
        <taxon>Teleostei</taxon>
        <taxon>Neoteleostei</taxon>
        <taxon>Acanthomorphata</taxon>
        <taxon>Zeiogadaria</taxon>
        <taxon>Gadariae</taxon>
        <taxon>Gadiformes</taxon>
        <taxon>Gadoidei</taxon>
        <taxon>Gadidae</taxon>
        <taxon>Gadus</taxon>
    </lineage>
</organism>
<dbReference type="SUPFAM" id="SSF57667">
    <property type="entry name" value="beta-beta-alpha zinc fingers"/>
    <property type="match status" value="3"/>
</dbReference>
<dbReference type="PANTHER" id="PTHR16515">
    <property type="entry name" value="PR DOMAIN ZINC FINGER PROTEIN"/>
    <property type="match status" value="1"/>
</dbReference>
<feature type="domain" description="C2H2-type" evidence="9">
    <location>
        <begin position="297"/>
        <end position="324"/>
    </location>
</feature>
<evidence type="ECO:0000256" key="5">
    <source>
        <dbReference type="ARBA" id="ARBA00022833"/>
    </source>
</evidence>
<feature type="domain" description="C2H2-type" evidence="9">
    <location>
        <begin position="381"/>
        <end position="409"/>
    </location>
</feature>
<keyword evidence="3" id="KW-0677">Repeat</keyword>
<dbReference type="InterPro" id="IPR013087">
    <property type="entry name" value="Znf_C2H2_type"/>
</dbReference>
<protein>
    <submittedName>
        <fullName evidence="10">Zinc finger protein 771-like</fullName>
    </submittedName>
</protein>
<feature type="region of interest" description="Disordered" evidence="8">
    <location>
        <begin position="507"/>
        <end position="587"/>
    </location>
</feature>
<accession>A0A8C4ZZ02</accession>
<feature type="compositionally biased region" description="Acidic residues" evidence="8">
    <location>
        <begin position="434"/>
        <end position="453"/>
    </location>
</feature>
<evidence type="ECO:0000313" key="10">
    <source>
        <dbReference type="Ensembl" id="ENSGMOP00000023426.1"/>
    </source>
</evidence>
<sequence length="587" mass="67044">MAEKVQPKCPGTAIPTTACTAIQSKKRKTLFEQATNKKRLDKSRSETRVNIGMAFKRWRELRELKCLKSDPMVAVYLLDSYDKWCSVVSNIQEGSVSDCCRLEKAGDRHRTGGSEINPTTNMSYEEGCTGITFDISEITFAADEDSDCSNQEAVGEEEEDEETEETEGAEDEFDDSDQEWGKCNLSESEFSDSDQLEKDGSYENKCLSEVRKKVRELCPDCGAFFTVGKPHTCEYKIKPILCNVCGKRLKDDAALKSHSRIHTEDYRHFCKFCMEPFKTRIDKLTHQRAHVLNQKPYKCPDCAMTFSKLRARNFHLKEHRGPNSVSCPHCALVFPAPHCLKRHMLVHTGERQFVCEFCSRSFNQHGHLKSHLRLHTGEKPYQCQHCDKSFNHNVSLKSHIMRYHNATFDSGTIEHAKETTEKIELTAPKIDEMNDEMSTEDTGEVVIDEDPTHEEEPKKQIKKTYHRSTGRPKGRPKRNAATEEFSLISAVQGNDLDIITAAEPSEECPLKLASSKDTESDWSDRDQTSEHTEEDEAEEIKGRKRKARQTDSDSEFDPSEAKQRRKSLQKPGNVRGRRGRPRNSRLV</sequence>
<evidence type="ECO:0000256" key="2">
    <source>
        <dbReference type="ARBA" id="ARBA00022723"/>
    </source>
</evidence>
<keyword evidence="6" id="KW-0539">Nucleus</keyword>
<dbReference type="Ensembl" id="ENSGMOT00000037614.1">
    <property type="protein sequence ID" value="ENSGMOP00000023426.1"/>
    <property type="gene ID" value="ENSGMOG00000028290.1"/>
</dbReference>
<keyword evidence="11" id="KW-1185">Reference proteome</keyword>
<feature type="compositionally biased region" description="Acidic residues" evidence="8">
    <location>
        <begin position="154"/>
        <end position="178"/>
    </location>
</feature>
<comment type="subcellular location">
    <subcellularLocation>
        <location evidence="1">Nucleus</location>
    </subcellularLocation>
</comment>
<dbReference type="GO" id="GO:0005634">
    <property type="term" value="C:nucleus"/>
    <property type="evidence" value="ECO:0007669"/>
    <property type="project" value="UniProtKB-SubCell"/>
</dbReference>
<dbReference type="PROSITE" id="PS50157">
    <property type="entry name" value="ZINC_FINGER_C2H2_2"/>
    <property type="match status" value="5"/>
</dbReference>
<dbReference type="SMART" id="SM00355">
    <property type="entry name" value="ZnF_C2H2"/>
    <property type="match status" value="6"/>
</dbReference>